<dbReference type="Proteomes" id="UP000249061">
    <property type="component" value="Unassembled WGS sequence"/>
</dbReference>
<protein>
    <submittedName>
        <fullName evidence="3">Uncharacterized protein</fullName>
    </submittedName>
</protein>
<keyword evidence="2" id="KW-1133">Transmembrane helix</keyword>
<keyword evidence="2" id="KW-0472">Membrane</keyword>
<sequence>MKRGFLIAALVLVPFTALVILGFWFTPEGATTNEVSPSLPGERQGERPVTLQKVAPASPQPAPEETRENRPDVSEPVRAVTREARRCFDDNQLTGAIRVRFTPTRDGGYDDVVIEANPSQNPYVAACLEDVFAELRFVPAPGERYEPTTHTFNFGPRKD</sequence>
<organism evidence="3 4">
    <name type="scientific">Archangium gephyra</name>
    <dbReference type="NCBI Taxonomy" id="48"/>
    <lineage>
        <taxon>Bacteria</taxon>
        <taxon>Pseudomonadati</taxon>
        <taxon>Myxococcota</taxon>
        <taxon>Myxococcia</taxon>
        <taxon>Myxococcales</taxon>
        <taxon>Cystobacterineae</taxon>
        <taxon>Archangiaceae</taxon>
        <taxon>Archangium</taxon>
    </lineage>
</organism>
<feature type="transmembrane region" description="Helical" evidence="2">
    <location>
        <begin position="5"/>
        <end position="25"/>
    </location>
</feature>
<name>A0A2W5TW75_9BACT</name>
<feature type="region of interest" description="Disordered" evidence="1">
    <location>
        <begin position="31"/>
        <end position="78"/>
    </location>
</feature>
<evidence type="ECO:0000256" key="2">
    <source>
        <dbReference type="SAM" id="Phobius"/>
    </source>
</evidence>
<comment type="caution">
    <text evidence="3">The sequence shown here is derived from an EMBL/GenBank/DDBJ whole genome shotgun (WGS) entry which is preliminary data.</text>
</comment>
<evidence type="ECO:0000256" key="1">
    <source>
        <dbReference type="SAM" id="MobiDB-lite"/>
    </source>
</evidence>
<gene>
    <name evidence="3" type="ORF">DI536_00225</name>
</gene>
<dbReference type="AlphaFoldDB" id="A0A2W5TW75"/>
<evidence type="ECO:0000313" key="3">
    <source>
        <dbReference type="EMBL" id="PZR18347.1"/>
    </source>
</evidence>
<evidence type="ECO:0000313" key="4">
    <source>
        <dbReference type="Proteomes" id="UP000249061"/>
    </source>
</evidence>
<proteinExistence type="predicted"/>
<feature type="compositionally biased region" description="Basic and acidic residues" evidence="1">
    <location>
        <begin position="64"/>
        <end position="78"/>
    </location>
</feature>
<accession>A0A2W5TW75</accession>
<dbReference type="EMBL" id="QFQP01000001">
    <property type="protein sequence ID" value="PZR18347.1"/>
    <property type="molecule type" value="Genomic_DNA"/>
</dbReference>
<keyword evidence="2" id="KW-0812">Transmembrane</keyword>
<reference evidence="3 4" key="1">
    <citation type="submission" date="2017-08" db="EMBL/GenBank/DDBJ databases">
        <title>Infants hospitalized years apart are colonized by the same room-sourced microbial strains.</title>
        <authorList>
            <person name="Brooks B."/>
            <person name="Olm M.R."/>
            <person name="Firek B.A."/>
            <person name="Baker R."/>
            <person name="Thomas B.C."/>
            <person name="Morowitz M.J."/>
            <person name="Banfield J.F."/>
        </authorList>
    </citation>
    <scope>NUCLEOTIDE SEQUENCE [LARGE SCALE GENOMIC DNA]</scope>
    <source>
        <strain evidence="3">S2_003_000_R2_14</strain>
    </source>
</reference>